<keyword evidence="2" id="KW-0433">Leucine-rich repeat</keyword>
<organism evidence="9 10">
    <name type="scientific">Platanthera zijinensis</name>
    <dbReference type="NCBI Taxonomy" id="2320716"/>
    <lineage>
        <taxon>Eukaryota</taxon>
        <taxon>Viridiplantae</taxon>
        <taxon>Streptophyta</taxon>
        <taxon>Embryophyta</taxon>
        <taxon>Tracheophyta</taxon>
        <taxon>Spermatophyta</taxon>
        <taxon>Magnoliopsida</taxon>
        <taxon>Liliopsida</taxon>
        <taxon>Asparagales</taxon>
        <taxon>Orchidaceae</taxon>
        <taxon>Orchidoideae</taxon>
        <taxon>Orchideae</taxon>
        <taxon>Orchidinae</taxon>
        <taxon>Platanthera</taxon>
    </lineage>
</organism>
<evidence type="ECO:0000256" key="3">
    <source>
        <dbReference type="ARBA" id="ARBA00022729"/>
    </source>
</evidence>
<comment type="similarity">
    <text evidence="6">Belongs to the polygalacturonase-inhibiting protein family.</text>
</comment>
<evidence type="ECO:0000256" key="2">
    <source>
        <dbReference type="ARBA" id="ARBA00022614"/>
    </source>
</evidence>
<dbReference type="Proteomes" id="UP001418222">
    <property type="component" value="Unassembled WGS sequence"/>
</dbReference>
<feature type="signal peptide" evidence="7">
    <location>
        <begin position="1"/>
        <end position="28"/>
    </location>
</feature>
<dbReference type="PANTHER" id="PTHR48059:SF23">
    <property type="entry name" value="LEUCINE-RICH REPEAT-CONTAINING N-TERMINAL PLANT-TYPE DOMAIN-CONTAINING PROTEIN"/>
    <property type="match status" value="1"/>
</dbReference>
<gene>
    <name evidence="9" type="primary">PGIP1</name>
    <name evidence="9" type="ORF">KSP39_PZI021551</name>
</gene>
<protein>
    <submittedName>
        <fullName evidence="9">Polygalacturonase inhibitor 1</fullName>
    </submittedName>
</protein>
<feature type="chain" id="PRO_5043051365" evidence="7">
    <location>
        <begin position="29"/>
        <end position="341"/>
    </location>
</feature>
<evidence type="ECO:0000256" key="7">
    <source>
        <dbReference type="SAM" id="SignalP"/>
    </source>
</evidence>
<dbReference type="AlphaFoldDB" id="A0AAP0FVS6"/>
<dbReference type="InterPro" id="IPR013210">
    <property type="entry name" value="LRR_N_plant-typ"/>
</dbReference>
<proteinExistence type="inferred from homology"/>
<reference evidence="9 10" key="1">
    <citation type="journal article" date="2022" name="Nat. Plants">
        <title>Genomes of leafy and leafless Platanthera orchids illuminate the evolution of mycoheterotrophy.</title>
        <authorList>
            <person name="Li M.H."/>
            <person name="Liu K.W."/>
            <person name="Li Z."/>
            <person name="Lu H.C."/>
            <person name="Ye Q.L."/>
            <person name="Zhang D."/>
            <person name="Wang J.Y."/>
            <person name="Li Y.F."/>
            <person name="Zhong Z.M."/>
            <person name="Liu X."/>
            <person name="Yu X."/>
            <person name="Liu D.K."/>
            <person name="Tu X.D."/>
            <person name="Liu B."/>
            <person name="Hao Y."/>
            <person name="Liao X.Y."/>
            <person name="Jiang Y.T."/>
            <person name="Sun W.H."/>
            <person name="Chen J."/>
            <person name="Chen Y.Q."/>
            <person name="Ai Y."/>
            <person name="Zhai J.W."/>
            <person name="Wu S.S."/>
            <person name="Zhou Z."/>
            <person name="Hsiao Y.Y."/>
            <person name="Wu W.L."/>
            <person name="Chen Y.Y."/>
            <person name="Lin Y.F."/>
            <person name="Hsu J.L."/>
            <person name="Li C.Y."/>
            <person name="Wang Z.W."/>
            <person name="Zhao X."/>
            <person name="Zhong W.Y."/>
            <person name="Ma X.K."/>
            <person name="Ma L."/>
            <person name="Huang J."/>
            <person name="Chen G.Z."/>
            <person name="Huang M.Z."/>
            <person name="Huang L."/>
            <person name="Peng D.H."/>
            <person name="Luo Y.B."/>
            <person name="Zou S.Q."/>
            <person name="Chen S.P."/>
            <person name="Lan S."/>
            <person name="Tsai W.C."/>
            <person name="Van de Peer Y."/>
            <person name="Liu Z.J."/>
        </authorList>
    </citation>
    <scope>NUCLEOTIDE SEQUENCE [LARGE SCALE GENOMIC DNA]</scope>
    <source>
        <strain evidence="9">Lor287</strain>
    </source>
</reference>
<dbReference type="Pfam" id="PF00560">
    <property type="entry name" value="LRR_1"/>
    <property type="match status" value="1"/>
</dbReference>
<keyword evidence="3 7" id="KW-0732">Signal</keyword>
<keyword evidence="10" id="KW-1185">Reference proteome</keyword>
<dbReference type="FunFam" id="3.80.10.10:FF:000041">
    <property type="entry name" value="LRR receptor-like serine/threonine-protein kinase ERECTA"/>
    <property type="match status" value="1"/>
</dbReference>
<evidence type="ECO:0000256" key="1">
    <source>
        <dbReference type="ARBA" id="ARBA00004196"/>
    </source>
</evidence>
<dbReference type="InterPro" id="IPR051848">
    <property type="entry name" value="PGIP"/>
</dbReference>
<dbReference type="PANTHER" id="PTHR48059">
    <property type="entry name" value="POLYGALACTURONASE INHIBITOR 1"/>
    <property type="match status" value="1"/>
</dbReference>
<dbReference type="Pfam" id="PF08263">
    <property type="entry name" value="LRRNT_2"/>
    <property type="match status" value="1"/>
</dbReference>
<feature type="domain" description="Leucine-rich repeat-containing N-terminal plant-type" evidence="8">
    <location>
        <begin position="32"/>
        <end position="68"/>
    </location>
</feature>
<dbReference type="EMBL" id="JBBWWQ010000019">
    <property type="protein sequence ID" value="KAK8918735.1"/>
    <property type="molecule type" value="Genomic_DNA"/>
</dbReference>
<accession>A0AAP0FVS6</accession>
<evidence type="ECO:0000313" key="9">
    <source>
        <dbReference type="EMBL" id="KAK8918735.1"/>
    </source>
</evidence>
<keyword evidence="5" id="KW-0325">Glycoprotein</keyword>
<evidence type="ECO:0000256" key="6">
    <source>
        <dbReference type="ARBA" id="ARBA00038043"/>
    </source>
</evidence>
<keyword evidence="4" id="KW-0677">Repeat</keyword>
<evidence type="ECO:0000256" key="5">
    <source>
        <dbReference type="ARBA" id="ARBA00023180"/>
    </source>
</evidence>
<dbReference type="Gene3D" id="3.80.10.10">
    <property type="entry name" value="Ribonuclease Inhibitor"/>
    <property type="match status" value="1"/>
</dbReference>
<comment type="caution">
    <text evidence="9">The sequence shown here is derived from an EMBL/GenBank/DDBJ whole genome shotgun (WGS) entry which is preliminary data.</text>
</comment>
<dbReference type="SUPFAM" id="SSF52058">
    <property type="entry name" value="L domain-like"/>
    <property type="match status" value="1"/>
</dbReference>
<evidence type="ECO:0000256" key="4">
    <source>
        <dbReference type="ARBA" id="ARBA00022737"/>
    </source>
</evidence>
<evidence type="ECO:0000259" key="8">
    <source>
        <dbReference type="Pfam" id="PF08263"/>
    </source>
</evidence>
<name>A0AAP0FVS6_9ASPA</name>
<dbReference type="InterPro" id="IPR001611">
    <property type="entry name" value="Leu-rich_rpt"/>
</dbReference>
<comment type="subcellular location">
    <subcellularLocation>
        <location evidence="1">Cell envelope</location>
    </subcellularLocation>
</comment>
<evidence type="ECO:0000313" key="10">
    <source>
        <dbReference type="Proteomes" id="UP001418222"/>
    </source>
</evidence>
<dbReference type="InterPro" id="IPR032675">
    <property type="entry name" value="LRR_dom_sf"/>
</dbReference>
<dbReference type="Pfam" id="PF13855">
    <property type="entry name" value="LRR_8"/>
    <property type="match status" value="1"/>
</dbReference>
<sequence>MAILNLQLVPIPLLVLFYFLLASPPALACDAGDRAALLKIKAGFLNTGKFTSWNESSADCCAWDGVMCYPLDAGRVTSLNYHNIDGASGGLSGRLPDELGDLPFLSNLVLQNHSNVYGVLPLTLTRLTRLSFLNLAHNSLSGALPFFLSQIPSLNVLDLSFNKFTGLIPPEFSNFPALEYLSLEDNHLEGVIPSTIGNLSKSVSPLHVSLSHNMISGDIPAELGVPNWGMLILSHNNLTGDATPLFGANKAITYMDLSFNKLKFDMTEIDFPVKLEKLTLQNNMISGSIPVQINQLRDLYTFNVSDNQLCGLIPAGPVMNRFDDTHFLRNKCLCRSKDKCL</sequence>